<dbReference type="Proteomes" id="UP000321938">
    <property type="component" value="Unassembled WGS sequence"/>
</dbReference>
<keyword evidence="1" id="KW-0812">Transmembrane</keyword>
<evidence type="ECO:0000259" key="2">
    <source>
        <dbReference type="Pfam" id="PF12729"/>
    </source>
</evidence>
<keyword evidence="1" id="KW-1133">Transmembrane helix</keyword>
<comment type="caution">
    <text evidence="3">The sequence shown here is derived from an EMBL/GenBank/DDBJ whole genome shotgun (WGS) entry which is preliminary data.</text>
</comment>
<dbReference type="OrthoDB" id="979566at2"/>
<feature type="transmembrane region" description="Helical" evidence="1">
    <location>
        <begin position="6"/>
        <end position="26"/>
    </location>
</feature>
<evidence type="ECO:0000256" key="1">
    <source>
        <dbReference type="SAM" id="Phobius"/>
    </source>
</evidence>
<accession>A0A5C7B7I5</accession>
<dbReference type="Pfam" id="PF12729">
    <property type="entry name" value="4HB_MCP_1"/>
    <property type="match status" value="1"/>
</dbReference>
<evidence type="ECO:0000313" key="3">
    <source>
        <dbReference type="EMBL" id="TXE16074.1"/>
    </source>
</evidence>
<protein>
    <submittedName>
        <fullName evidence="3">Chemotaxis protein</fullName>
    </submittedName>
</protein>
<dbReference type="EMBL" id="VOSB01000021">
    <property type="protein sequence ID" value="TXE16074.1"/>
    <property type="molecule type" value="Genomic_DNA"/>
</dbReference>
<sequence length="202" mass="23592">MAFFNKVKWILGILIVFVLIVTTNLIDKNNFIRVRDAVVTIYEDRVVASDLIFDLSKSVQEKEIAAALLDTTFFYNRSEQLDKNILELLSRYDQTKLTKKEKKTLNNLKSDFEDLKVSENILINSNFIEKRSFFNTISDIQENLYNLSKIQLSEGKRQMSISKKAVDKLEIFTQIEIYLLALLAIVIQIIILYKPKQRQETE</sequence>
<name>A0A5C7B7I5_9FLAO</name>
<keyword evidence="1" id="KW-0472">Membrane</keyword>
<proteinExistence type="predicted"/>
<feature type="domain" description="Chemotaxis methyl-accepting receptor HlyB-like 4HB MCP" evidence="2">
    <location>
        <begin position="7"/>
        <end position="125"/>
    </location>
</feature>
<evidence type="ECO:0000313" key="4">
    <source>
        <dbReference type="Proteomes" id="UP000321938"/>
    </source>
</evidence>
<gene>
    <name evidence="3" type="ORF">ES692_14245</name>
</gene>
<dbReference type="RefSeq" id="WP_028872698.1">
    <property type="nucleotide sequence ID" value="NZ_VOSB01000021.1"/>
</dbReference>
<dbReference type="AlphaFoldDB" id="A0A5C7B7I5"/>
<dbReference type="InterPro" id="IPR024478">
    <property type="entry name" value="HlyB_4HB_MCP"/>
</dbReference>
<feature type="transmembrane region" description="Helical" evidence="1">
    <location>
        <begin position="171"/>
        <end position="193"/>
    </location>
</feature>
<reference evidence="3 4" key="1">
    <citation type="submission" date="2019-08" db="EMBL/GenBank/DDBJ databases">
        <title>Genome of Psychroserpens burtonensis ACAM 167.</title>
        <authorList>
            <person name="Bowman J.P."/>
        </authorList>
    </citation>
    <scope>NUCLEOTIDE SEQUENCE [LARGE SCALE GENOMIC DNA]</scope>
    <source>
        <strain evidence="3 4">ACAM 167</strain>
    </source>
</reference>
<keyword evidence="4" id="KW-1185">Reference proteome</keyword>
<organism evidence="3 4">
    <name type="scientific">Psychroserpens burtonensis</name>
    <dbReference type="NCBI Taxonomy" id="49278"/>
    <lineage>
        <taxon>Bacteria</taxon>
        <taxon>Pseudomonadati</taxon>
        <taxon>Bacteroidota</taxon>
        <taxon>Flavobacteriia</taxon>
        <taxon>Flavobacteriales</taxon>
        <taxon>Flavobacteriaceae</taxon>
        <taxon>Psychroserpens</taxon>
    </lineage>
</organism>